<keyword evidence="2" id="KW-1185">Reference proteome</keyword>
<evidence type="ECO:0000313" key="2">
    <source>
        <dbReference type="Proteomes" id="UP001320706"/>
    </source>
</evidence>
<accession>A0ACC3S6I5</accession>
<comment type="caution">
    <text evidence="1">The sequence shown here is derived from an EMBL/GenBank/DDBJ whole genome shotgun (WGS) entry which is preliminary data.</text>
</comment>
<sequence>MSAYRISYDTPSRRPVCTTAPVYSVTDTVANSTFIPGRPLGNRKPLIISFEDLVQSQVFSVATFPGSLTSSYGGIRTDSASSKRGLDCGPLRRFSYCILDTALQTREVVAPRAPCFAIPISQCKNRWRAGRTQSLAAHSSPLVSFGVSPLAAQMHHWRKQCAGLRTGWLAGVFTLPMAGPAPLGDLAAVLLLLAEWVRESEWKAPPEPTHPPPATSLATRLSQPRVPETKNGGDRNHIHIVF</sequence>
<protein>
    <submittedName>
        <fullName evidence="1">Uncharacterized protein</fullName>
    </submittedName>
</protein>
<gene>
    <name evidence="1" type="ORF">M8818_006342</name>
</gene>
<dbReference type="EMBL" id="JAMKPW020000040">
    <property type="protein sequence ID" value="KAK8198477.1"/>
    <property type="molecule type" value="Genomic_DNA"/>
</dbReference>
<reference evidence="1" key="1">
    <citation type="submission" date="2024-02" db="EMBL/GenBank/DDBJ databases">
        <title>Metagenome Assembled Genome of Zalaria obscura JY119.</title>
        <authorList>
            <person name="Vighnesh L."/>
            <person name="Jagadeeshwari U."/>
            <person name="Venkata Ramana C."/>
            <person name="Sasikala C."/>
        </authorList>
    </citation>
    <scope>NUCLEOTIDE SEQUENCE</scope>
    <source>
        <strain evidence="1">JY119</strain>
    </source>
</reference>
<proteinExistence type="predicted"/>
<name>A0ACC3S6I5_9PEZI</name>
<dbReference type="Proteomes" id="UP001320706">
    <property type="component" value="Unassembled WGS sequence"/>
</dbReference>
<evidence type="ECO:0000313" key="1">
    <source>
        <dbReference type="EMBL" id="KAK8198477.1"/>
    </source>
</evidence>
<organism evidence="1 2">
    <name type="scientific">Zalaria obscura</name>
    <dbReference type="NCBI Taxonomy" id="2024903"/>
    <lineage>
        <taxon>Eukaryota</taxon>
        <taxon>Fungi</taxon>
        <taxon>Dikarya</taxon>
        <taxon>Ascomycota</taxon>
        <taxon>Pezizomycotina</taxon>
        <taxon>Dothideomycetes</taxon>
        <taxon>Dothideomycetidae</taxon>
        <taxon>Dothideales</taxon>
        <taxon>Zalariaceae</taxon>
        <taxon>Zalaria</taxon>
    </lineage>
</organism>